<dbReference type="OrthoDB" id="1433122at2"/>
<comment type="caution">
    <text evidence="1">The sequence shown here is derived from an EMBL/GenBank/DDBJ whole genome shotgun (WGS) entry which is preliminary data.</text>
</comment>
<protein>
    <submittedName>
        <fullName evidence="1">Uncharacterized protein</fullName>
    </submittedName>
</protein>
<gene>
    <name evidence="1" type="ORF">EPI11_00070</name>
</gene>
<sequence>MRELIEKIIKANLSIVIDRAKVLSVTETHCKAESLTNGSIYFKCALNAIQKNQDDELKATPVVNSEIVVGVLPDGSAFVISMSRVEKLHYRQGKTEMTIDGNGFKITRDNENLFDGIKDLAAEVKKIVVIYGNGPDVAAIDLVMERINKILI</sequence>
<dbReference type="AlphaFoldDB" id="A0A3S3QTS7"/>
<organism evidence="1 2">
    <name type="scientific">Flavobacterium cerinum</name>
    <dbReference type="NCBI Taxonomy" id="2502784"/>
    <lineage>
        <taxon>Bacteria</taxon>
        <taxon>Pseudomonadati</taxon>
        <taxon>Bacteroidota</taxon>
        <taxon>Flavobacteriia</taxon>
        <taxon>Flavobacteriales</taxon>
        <taxon>Flavobacteriaceae</taxon>
        <taxon>Flavobacterium</taxon>
    </lineage>
</organism>
<reference evidence="1 2" key="1">
    <citation type="submission" date="2019-01" db="EMBL/GenBank/DDBJ databases">
        <title>Flavobacterium sp. nov.,isolated from freshwater.</title>
        <authorList>
            <person name="Zhang R."/>
            <person name="Du Z.-J."/>
        </authorList>
    </citation>
    <scope>NUCLEOTIDE SEQUENCE [LARGE SCALE GENOMIC DNA]</scope>
    <source>
        <strain evidence="1 2">1E403</strain>
    </source>
</reference>
<evidence type="ECO:0000313" key="1">
    <source>
        <dbReference type="EMBL" id="RWX03359.1"/>
    </source>
</evidence>
<dbReference type="Proteomes" id="UP000287527">
    <property type="component" value="Unassembled WGS sequence"/>
</dbReference>
<dbReference type="EMBL" id="SBII01000001">
    <property type="protein sequence ID" value="RWX03359.1"/>
    <property type="molecule type" value="Genomic_DNA"/>
</dbReference>
<name>A0A3S3QTS7_9FLAO</name>
<accession>A0A3S3QTS7</accession>
<keyword evidence="2" id="KW-1185">Reference proteome</keyword>
<evidence type="ECO:0000313" key="2">
    <source>
        <dbReference type="Proteomes" id="UP000287527"/>
    </source>
</evidence>
<dbReference type="RefSeq" id="WP_128387915.1">
    <property type="nucleotide sequence ID" value="NZ_SBII01000001.1"/>
</dbReference>
<proteinExistence type="predicted"/>